<dbReference type="GO" id="GO:0003682">
    <property type="term" value="F:chromatin binding"/>
    <property type="evidence" value="ECO:0007669"/>
    <property type="project" value="InterPro"/>
</dbReference>
<dbReference type="PROSITE" id="PS51038">
    <property type="entry name" value="BAH"/>
    <property type="match status" value="2"/>
</dbReference>
<evidence type="ECO:0000256" key="1">
    <source>
        <dbReference type="SAM" id="MobiDB-lite"/>
    </source>
</evidence>
<dbReference type="GO" id="GO:0005634">
    <property type="term" value="C:nucleus"/>
    <property type="evidence" value="ECO:0007669"/>
    <property type="project" value="TreeGrafter"/>
</dbReference>
<feature type="compositionally biased region" description="Polar residues" evidence="1">
    <location>
        <begin position="256"/>
        <end position="265"/>
    </location>
</feature>
<sequence length="661" mass="75188">MAAGSTEVEASTSVLSGLLVPEIAITMLNGNKERIQPQEFTAKSTEIEASSNMLSKLQVPEIVLPMLESNKDRIEPRKFPSGFKETEVSSNMLSNLQVPEIVLQMLKINKVSALLIDALVFSKIDRIQPQNPTAGDTSNRDAEEIEASSNVFPELKVVLPMLEHFNKDRVQLQTFSSQITETTEAFPKVLASKLQLPQIFLPKLQISKGLNDCAIKPHAEPVGKAFLNKLKRKFERNNIRGKLTKRKKGKKVFQTKVSNNKSTLQKGHKSSKRDRNNIRGKLTKRRKGKKVCQTKATTTGLVGEIFQEFFQNQLEGDIDRTKQQSNQRCLKMAVQDEDDVEFETTLKWTSEPFKLDEDRKYYTSVLVNNEKVNLGDYVRLCPSDPEVQTYICKVISMWQNNQGEKLFHGRWLSHCWDTIIGKTGDPMELFLVDLCDNNPLGSIVGKCAVKYKAPDCINSENIDDEHDGEYYYQMWYDDDHARFEQQVEYFEADNNEDECISCLRQRRKEEFDKPMIGEPLTHDSGPGPSNELFRTFSLRGVQYTIGDTLYLTPDAFNFSVTPAESKPVVKKLDPKDNSYQLEKQQKKVLSKLLSENFTEAIIDVQTVVGKCKVLCLSESEILNHAETLKSPDTFYFTKVYNSQTLKFENVPKGGFETSNQA</sequence>
<dbReference type="Proteomes" id="UP001152795">
    <property type="component" value="Unassembled WGS sequence"/>
</dbReference>
<organism evidence="2 3">
    <name type="scientific">Paramuricea clavata</name>
    <name type="common">Red gorgonian</name>
    <name type="synonym">Violescent sea-whip</name>
    <dbReference type="NCBI Taxonomy" id="317549"/>
    <lineage>
        <taxon>Eukaryota</taxon>
        <taxon>Metazoa</taxon>
        <taxon>Cnidaria</taxon>
        <taxon>Anthozoa</taxon>
        <taxon>Octocorallia</taxon>
        <taxon>Malacalcyonacea</taxon>
        <taxon>Plexauridae</taxon>
        <taxon>Paramuricea</taxon>
    </lineage>
</organism>
<accession>A0A6S7H0E9</accession>
<evidence type="ECO:0000313" key="3">
    <source>
        <dbReference type="Proteomes" id="UP001152795"/>
    </source>
</evidence>
<dbReference type="GO" id="GO:0003677">
    <property type="term" value="F:DNA binding"/>
    <property type="evidence" value="ECO:0007669"/>
    <property type="project" value="TreeGrafter"/>
</dbReference>
<dbReference type="InterPro" id="IPR001025">
    <property type="entry name" value="BAH_dom"/>
</dbReference>
<dbReference type="InterPro" id="IPR050390">
    <property type="entry name" value="C5-Methyltransferase"/>
</dbReference>
<dbReference type="AlphaFoldDB" id="A0A6S7H0E9"/>
<dbReference type="PANTHER" id="PTHR10629">
    <property type="entry name" value="CYTOSINE-SPECIFIC METHYLTRANSFERASE"/>
    <property type="match status" value="1"/>
</dbReference>
<dbReference type="Pfam" id="PF01426">
    <property type="entry name" value="BAH"/>
    <property type="match status" value="1"/>
</dbReference>
<proteinExistence type="predicted"/>
<protein>
    <submittedName>
        <fullName evidence="2">DNA (Cytosine-5)-methyltransferase 1</fullName>
    </submittedName>
</protein>
<dbReference type="EMBL" id="CACRXK020001605">
    <property type="protein sequence ID" value="CAB3990120.1"/>
    <property type="molecule type" value="Genomic_DNA"/>
</dbReference>
<feature type="region of interest" description="Disordered" evidence="1">
    <location>
        <begin position="256"/>
        <end position="290"/>
    </location>
</feature>
<reference evidence="2" key="1">
    <citation type="submission" date="2020-04" db="EMBL/GenBank/DDBJ databases">
        <authorList>
            <person name="Alioto T."/>
            <person name="Alioto T."/>
            <person name="Gomez Garrido J."/>
        </authorList>
    </citation>
    <scope>NUCLEOTIDE SEQUENCE</scope>
    <source>
        <strain evidence="2">A484AB</strain>
    </source>
</reference>
<gene>
    <name evidence="2" type="ORF">PACLA_8A087238</name>
</gene>
<keyword evidence="3" id="KW-1185">Reference proteome</keyword>
<dbReference type="PANTHER" id="PTHR10629:SF52">
    <property type="entry name" value="DNA (CYTOSINE-5)-METHYLTRANSFERASE 1"/>
    <property type="match status" value="1"/>
</dbReference>
<dbReference type="OrthoDB" id="5376140at2759"/>
<dbReference type="GO" id="GO:0044027">
    <property type="term" value="P:negative regulation of gene expression via chromosomal CpG island methylation"/>
    <property type="evidence" value="ECO:0007669"/>
    <property type="project" value="TreeGrafter"/>
</dbReference>
<dbReference type="SMART" id="SM00439">
    <property type="entry name" value="BAH"/>
    <property type="match status" value="2"/>
</dbReference>
<dbReference type="GO" id="GO:0003886">
    <property type="term" value="F:DNA (cytosine-5-)-methyltransferase activity"/>
    <property type="evidence" value="ECO:0007669"/>
    <property type="project" value="TreeGrafter"/>
</dbReference>
<evidence type="ECO:0000313" key="2">
    <source>
        <dbReference type="EMBL" id="CAB3990120.1"/>
    </source>
</evidence>
<feature type="non-terminal residue" evidence="2">
    <location>
        <position position="661"/>
    </location>
</feature>
<comment type="caution">
    <text evidence="2">The sequence shown here is derived from an EMBL/GenBank/DDBJ whole genome shotgun (WGS) entry which is preliminary data.</text>
</comment>
<dbReference type="Gene3D" id="2.30.30.490">
    <property type="match status" value="2"/>
</dbReference>
<name>A0A6S7H0E9_PARCT</name>
<dbReference type="InterPro" id="IPR043151">
    <property type="entry name" value="BAH_sf"/>
</dbReference>
<feature type="compositionally biased region" description="Basic residues" evidence="1">
    <location>
        <begin position="281"/>
        <end position="290"/>
    </location>
</feature>